<name>A0A0F9WBX1_9MICR</name>
<dbReference type="EMBL" id="JPQZ01000035">
    <property type="protein sequence ID" value="KKO75021.1"/>
    <property type="molecule type" value="Genomic_DNA"/>
</dbReference>
<comment type="caution">
    <text evidence="1">The sequence shown here is derived from an EMBL/GenBank/DDBJ whole genome shotgun (WGS) entry which is preliminary data.</text>
</comment>
<proteinExistence type="predicted"/>
<dbReference type="GeneID" id="36320222"/>
<reference evidence="1 2" key="1">
    <citation type="journal article" date="2015" name="Environ. Microbiol.">
        <title>Genome analyses suggest the presence of polyploidy and recent human-driven expansions in eight global populations of the honeybee pathogen Nosema ceranae.</title>
        <authorList>
            <person name="Pelin A."/>
            <person name="Selman M."/>
            <person name="Aris-Brosou S."/>
            <person name="Farinelli L."/>
            <person name="Corradi N."/>
        </authorList>
    </citation>
    <scope>NUCLEOTIDE SEQUENCE [LARGE SCALE GENOMIC DNA]</scope>
    <source>
        <strain evidence="1 2">PA08 1199</strain>
    </source>
</reference>
<dbReference type="VEuPathDB" id="MicrosporidiaDB:AAJ76_350003749"/>
<accession>A0A0F9WBX1</accession>
<sequence length="221" mass="25598">MSINRKAVLIVVGCLLFLFVVIPILASKLKNIFAHQTIEVVSADQDFPYDLYVKNNVGKEVYHEIVFYELFRGLRYLIFDKIKKTSIAISSLNNTQESTKLTTSKNNNNLEKSIFEYLKTLEEDIFRNPNLQSKYFSPKAGLFNFKLKNKVLILDASTQEKIRLSADFIRLIEPIDSDSEDFSIEKDFFDRLLITKFGKISVIELMFANLITHLQLQKIII</sequence>
<gene>
    <name evidence="1" type="ORF">AAJ76_350003749</name>
</gene>
<protein>
    <submittedName>
        <fullName evidence="1">Uncharacterized protein</fullName>
    </submittedName>
</protein>
<evidence type="ECO:0000313" key="1">
    <source>
        <dbReference type="EMBL" id="KKO75021.1"/>
    </source>
</evidence>
<keyword evidence="2" id="KW-1185">Reference proteome</keyword>
<dbReference type="AlphaFoldDB" id="A0A0F9WBX1"/>
<dbReference type="VEuPathDB" id="MicrosporidiaDB:G9O61_00g018960"/>
<dbReference type="RefSeq" id="XP_024330763.1">
    <property type="nucleotide sequence ID" value="XM_024475287.1"/>
</dbReference>
<evidence type="ECO:0000313" key="2">
    <source>
        <dbReference type="Proteomes" id="UP000034350"/>
    </source>
</evidence>
<organism evidence="1 2">
    <name type="scientific">Vairimorpha ceranae</name>
    <dbReference type="NCBI Taxonomy" id="40302"/>
    <lineage>
        <taxon>Eukaryota</taxon>
        <taxon>Fungi</taxon>
        <taxon>Fungi incertae sedis</taxon>
        <taxon>Microsporidia</taxon>
        <taxon>Nosematidae</taxon>
        <taxon>Vairimorpha</taxon>
    </lineage>
</organism>
<dbReference type="Proteomes" id="UP000034350">
    <property type="component" value="Unassembled WGS sequence"/>
</dbReference>